<dbReference type="PANTHER" id="PTHR33642">
    <property type="entry name" value="COX1/OXI3 INTRON 1 PROTEIN-RELATED"/>
    <property type="match status" value="1"/>
</dbReference>
<sequence>MPKLAAAARHRSSLMKFRPLTVIVPTEKVMKEAIKIVLEFIYETESPQASRISIRNQIKHEWRGCGSFMKLKIGESFHTVDPHRLVPILKEEIDDPNLFRKVFSAFRNSAILSTVAGNIYLRKLDQEIGRIREKYEIPVSRRIGSRLVAAEEAEKCGDGGGEGRVALRTSGLWLKGIVWSPIGIKSRLGFKGDQQRPVVFSSSSSLVAFLNRPSSLLGAAQVGH</sequence>
<dbReference type="EMBL" id="KX824108">
    <property type="protein sequence ID" value="APD51415.1"/>
    <property type="molecule type" value="Genomic_DNA"/>
</dbReference>
<dbReference type="GO" id="GO:0006315">
    <property type="term" value="P:homing of group II introns"/>
    <property type="evidence" value="ECO:0007669"/>
    <property type="project" value="TreeGrafter"/>
</dbReference>
<reference evidence="1" key="1">
    <citation type="journal article" date="2016" name="Genome Biol. Evol.">
        <title>Loss of a trans-splicing nad1 intron from Geraniaceae and transfer of the maturase gene matR to the nucleus in Pelargonium.</title>
        <authorList>
            <person name="Grewe F."/>
            <person name="Zhu A."/>
            <person name="Mower J.P."/>
        </authorList>
    </citation>
    <scope>NUCLEOTIDE SEQUENCE</scope>
</reference>
<dbReference type="GO" id="GO:0090615">
    <property type="term" value="P:mitochondrial mRNA processing"/>
    <property type="evidence" value="ECO:0007669"/>
    <property type="project" value="TreeGrafter"/>
</dbReference>
<dbReference type="AlphaFoldDB" id="A0A1J0PJV7"/>
<dbReference type="PANTHER" id="PTHR33642:SF5">
    <property type="entry name" value="MATURASE"/>
    <property type="match status" value="1"/>
</dbReference>
<accession>A0A1J0PJV7</accession>
<name>A0A1J0PJV7_9ROSI</name>
<protein>
    <submittedName>
        <fullName evidence="1">Maturase RT</fullName>
    </submittedName>
</protein>
<proteinExistence type="predicted"/>
<evidence type="ECO:0000313" key="1">
    <source>
        <dbReference type="EMBL" id="APD51415.1"/>
    </source>
</evidence>
<organism evidence="1">
    <name type="scientific">Pelargonium citronellum</name>
    <dbReference type="NCBI Taxonomy" id="73188"/>
    <lineage>
        <taxon>Eukaryota</taxon>
        <taxon>Viridiplantae</taxon>
        <taxon>Streptophyta</taxon>
        <taxon>Embryophyta</taxon>
        <taxon>Tracheophyta</taxon>
        <taxon>Spermatophyta</taxon>
        <taxon>Magnoliopsida</taxon>
        <taxon>eudicotyledons</taxon>
        <taxon>Gunneridae</taxon>
        <taxon>Pentapetalae</taxon>
        <taxon>rosids</taxon>
        <taxon>malvids</taxon>
        <taxon>Geraniales</taxon>
        <taxon>Geraniaceae</taxon>
        <taxon>Pelargonium</taxon>
    </lineage>
</organism>
<gene>
    <name evidence="1" type="primary">nmatRT</name>
</gene>
<dbReference type="GO" id="GO:0003964">
    <property type="term" value="F:RNA-directed DNA polymerase activity"/>
    <property type="evidence" value="ECO:0007669"/>
    <property type="project" value="TreeGrafter"/>
</dbReference>
<dbReference type="GO" id="GO:0005739">
    <property type="term" value="C:mitochondrion"/>
    <property type="evidence" value="ECO:0007669"/>
    <property type="project" value="TreeGrafter"/>
</dbReference>